<dbReference type="Pfam" id="PF00004">
    <property type="entry name" value="AAA"/>
    <property type="match status" value="3"/>
</dbReference>
<feature type="domain" description="AAA+ ATPase" evidence="5">
    <location>
        <begin position="1379"/>
        <end position="1511"/>
    </location>
</feature>
<feature type="compositionally biased region" description="Basic and acidic residues" evidence="4">
    <location>
        <begin position="2381"/>
        <end position="2473"/>
    </location>
</feature>
<evidence type="ECO:0000256" key="2">
    <source>
        <dbReference type="ARBA" id="ARBA00022741"/>
    </source>
</evidence>
<dbReference type="FunFam" id="3.40.50.300:FF:000216">
    <property type="entry name" value="Type VII secretion ATPase EccA"/>
    <property type="match status" value="2"/>
</dbReference>
<dbReference type="InterPro" id="IPR000641">
    <property type="entry name" value="CbxX/CfxQ"/>
</dbReference>
<dbReference type="FunFam" id="1.10.8.60:FF:000160">
    <property type="entry name" value="WGS project CABT00000000 data, contig 2.55"/>
    <property type="match status" value="1"/>
</dbReference>
<dbReference type="OrthoDB" id="2423195at2759"/>
<dbReference type="InterPro" id="IPR047187">
    <property type="entry name" value="SF1_C_Upf1"/>
</dbReference>
<accession>A0A8K0UUT7</accession>
<evidence type="ECO:0000313" key="7">
    <source>
        <dbReference type="Proteomes" id="UP000813824"/>
    </source>
</evidence>
<feature type="compositionally biased region" description="Low complexity" evidence="4">
    <location>
        <begin position="2203"/>
        <end position="2215"/>
    </location>
</feature>
<feature type="region of interest" description="Disordered" evidence="4">
    <location>
        <begin position="1161"/>
        <end position="1180"/>
    </location>
</feature>
<dbReference type="Proteomes" id="UP000813824">
    <property type="component" value="Unassembled WGS sequence"/>
</dbReference>
<evidence type="ECO:0000313" key="6">
    <source>
        <dbReference type="EMBL" id="KAH8103941.1"/>
    </source>
</evidence>
<dbReference type="CDD" id="cd17936">
    <property type="entry name" value="EEXXEc_NFX1"/>
    <property type="match status" value="1"/>
</dbReference>
<dbReference type="SUPFAM" id="SSF52540">
    <property type="entry name" value="P-loop containing nucleoside triphosphate hydrolases"/>
    <property type="match status" value="4"/>
</dbReference>
<dbReference type="GO" id="GO:0004386">
    <property type="term" value="F:helicase activity"/>
    <property type="evidence" value="ECO:0007669"/>
    <property type="project" value="InterPro"/>
</dbReference>
<reference evidence="6" key="1">
    <citation type="journal article" date="2021" name="New Phytol.">
        <title>Evolutionary innovations through gain and loss of genes in the ectomycorrhizal Boletales.</title>
        <authorList>
            <person name="Wu G."/>
            <person name="Miyauchi S."/>
            <person name="Morin E."/>
            <person name="Kuo A."/>
            <person name="Drula E."/>
            <person name="Varga T."/>
            <person name="Kohler A."/>
            <person name="Feng B."/>
            <person name="Cao Y."/>
            <person name="Lipzen A."/>
            <person name="Daum C."/>
            <person name="Hundley H."/>
            <person name="Pangilinan J."/>
            <person name="Johnson J."/>
            <person name="Barry K."/>
            <person name="LaButti K."/>
            <person name="Ng V."/>
            <person name="Ahrendt S."/>
            <person name="Min B."/>
            <person name="Choi I.G."/>
            <person name="Park H."/>
            <person name="Plett J.M."/>
            <person name="Magnuson J."/>
            <person name="Spatafora J.W."/>
            <person name="Nagy L.G."/>
            <person name="Henrissat B."/>
            <person name="Grigoriev I.V."/>
            <person name="Yang Z.L."/>
            <person name="Xu J."/>
            <person name="Martin F.M."/>
        </authorList>
    </citation>
    <scope>NUCLEOTIDE SEQUENCE</scope>
    <source>
        <strain evidence="6">KKN 215</strain>
    </source>
</reference>
<feature type="domain" description="AAA+ ATPase" evidence="5">
    <location>
        <begin position="1941"/>
        <end position="2078"/>
    </location>
</feature>
<keyword evidence="2" id="KW-0547">Nucleotide-binding</keyword>
<evidence type="ECO:0000259" key="5">
    <source>
        <dbReference type="SMART" id="SM00382"/>
    </source>
</evidence>
<feature type="domain" description="AAA+ ATPase" evidence="5">
    <location>
        <begin position="490"/>
        <end position="913"/>
    </location>
</feature>
<dbReference type="CDD" id="cd00009">
    <property type="entry name" value="AAA"/>
    <property type="match status" value="3"/>
</dbReference>
<keyword evidence="6" id="KW-0378">Hydrolase</keyword>
<dbReference type="SMART" id="SM00382">
    <property type="entry name" value="AAA"/>
    <property type="match status" value="4"/>
</dbReference>
<protein>
    <submittedName>
        <fullName evidence="6">P-loop containing nucleoside triphosphate hydrolase protein</fullName>
    </submittedName>
</protein>
<dbReference type="Gene3D" id="3.40.50.300">
    <property type="entry name" value="P-loop containing nucleotide triphosphate hydrolases"/>
    <property type="match status" value="5"/>
</dbReference>
<feature type="compositionally biased region" description="Polar residues" evidence="4">
    <location>
        <begin position="1262"/>
        <end position="1279"/>
    </location>
</feature>
<dbReference type="Pfam" id="PF13087">
    <property type="entry name" value="AAA_12"/>
    <property type="match status" value="1"/>
</dbReference>
<dbReference type="PRINTS" id="PR00819">
    <property type="entry name" value="CBXCFQXSUPER"/>
</dbReference>
<feature type="compositionally biased region" description="Pro residues" evidence="4">
    <location>
        <begin position="2216"/>
        <end position="2239"/>
    </location>
</feature>
<keyword evidence="3" id="KW-0067">ATP-binding</keyword>
<name>A0A8K0UUT7_9AGAR</name>
<feature type="region of interest" description="Disordered" evidence="4">
    <location>
        <begin position="1222"/>
        <end position="1319"/>
    </location>
</feature>
<dbReference type="InterPro" id="IPR003593">
    <property type="entry name" value="AAA+_ATPase"/>
</dbReference>
<feature type="domain" description="AAA+ ATPase" evidence="5">
    <location>
        <begin position="1658"/>
        <end position="1809"/>
    </location>
</feature>
<comment type="similarity">
    <text evidence="1">Belongs to the CbxX/CfxQ family.</text>
</comment>
<gene>
    <name evidence="6" type="ORF">BXZ70DRAFT_674042</name>
</gene>
<dbReference type="GO" id="GO:0005524">
    <property type="term" value="F:ATP binding"/>
    <property type="evidence" value="ECO:0007669"/>
    <property type="project" value="UniProtKB-KW"/>
</dbReference>
<comment type="caution">
    <text evidence="6">The sequence shown here is derived from an EMBL/GenBank/DDBJ whole genome shotgun (WGS) entry which is preliminary data.</text>
</comment>
<evidence type="ECO:0000256" key="4">
    <source>
        <dbReference type="SAM" id="MobiDB-lite"/>
    </source>
</evidence>
<dbReference type="InterPro" id="IPR041679">
    <property type="entry name" value="DNA2/NAM7-like_C"/>
</dbReference>
<sequence length="2513" mass="279611">MDTSNNSIARARHLRRTFLEVLAGKQPLGTYNTPLFLESIYSWPNPSSVVEQIFATDNGLDLLRQSLQSKLDPPFFNDHAHRLLKYLDSPELRLIDSGQYLRKIIVSITEPPIFWNAFRRSFLEGKLDEPAQLSLSWLLLQLLSLPNESSEPYRVHPDTQKILDILLSPSSSSDLRSFGKKLQDHLDTRTSPPSVDATISAVGQLPGGRHDNDFEDFRKISILPTADEIACTQQSFLRPAFVLEDHPIEGSRVSLHIDNQFRLLREDMLYELREELQVALGSKKGRYRGTKITDLYVHELECGSDQRRTKWGLVLICKAGIPGLPKEKDEKARREFLKSNTKFLRHQSLACLAFGDQVVAFCSHVRDEGRLSKNPPQIVIQFEDARGVEAGLHSLQTSGNLRLMFIDTTVFSYEPVLRRLQDTHTLPLSSELFLWEKGRNFGLVRTGAERVVHALERNRSLDLHPLLDTPGNRSIILDDSQAKSLICGLTQQLALIQGPPGTGKSFIGSLLAKALWKYTSQTILVVTYTNHALDDILEGLLNIGIPQQDMLRLGGKSTTATEPLTLRNQPRTVARRTTDQWTLINSSKTRAERLISALQDVLSKYTSRTRDTEVLEHITYADPVYSAALRVPSMEDQDGMKIVAEKGQQVKPDYLVSRWRRGETLGVFKGAFTDPELLSVWKMSRKDRTAKWESWENEVAKDVIAQFCDLAKEYNDIQTELSRAFNSHMGPLLQSKRVLGCTTTAAAKYCDDIQAFQPDVLLVEEAGEILESHILTSLCPETSQIILIGDHKQLRPKVNNYTLTVEKGDGYDLNRSMFERLVLKQYPHSTLSKQHRMRPEISALIRELTYPELVDADSTHNRPDIHGLQDNIVFINHDCPEGDENAIADRRDMSSTTSKHNFFEVHMILKIVRYLGQQGYGTEDLVILTPYLGQLQKIRQALKKDNDPILNDLDSYELIRAGLFNPGEASMNKKPIRLATIDNYQGEEADIVVISLTRSNANGDIGFMISSERLNVLLSRARNGMIMLGNTVTFQNSRKGGELWSTLFKRLRHGKHVYDGLPVRCERHPDKVAVVKIPEDFDSFCPDGGCDAPCGVKLSCGVHECPSKCHQISDHSRVKCEVVLPYTCPNGHSQTYKCSQGPKATCPKCDREARLARKRQTEELMENERREAEQRAHHQRMDELEAEIAAARLLEADMKLSQQRANAILQKRQELEAIRAAFSAAQSSPTPSAPSAPPSSNSFHQPPPPPQPRSDNAKIPPTNATSPTDSPENPISSPSGNGGRSVKTSGQPSVTRGVNLPPTSFPGPNPKRTSKPLPPLAASISRTEWEHRKGLFGVTNRAIDDLMAMTGLEEVKAQVLEIMSKVETSKRQKASLASERFNAVLLGNPGTGKTTVARHYHRFLESTKVIPGTRFSETTGASLANDGVNGAKKLVGDVISAGGGTIFIDEAYQLTSGHSSQGPAVLDYLLAEMENNVGTIDFLLAGYNREMEKFFEHNPGLKSRIPYRLNFADYKDEELMAIFKGLLFNTYQGRMQVEDGTEGLYSRIMIRRLGRRRGQPGFGNARDLQINFARIRGRQANRIASARSNGGSADDYFMSGEDIIGPNPGNVLPNSQAWKKLQGLIGLQAVKDSVKALMNIIEENYQRELMEKEPLAVTLNRVFLGSPGTGKTTVAKLYGQILAELGMLSNGEVLTKNPADFVGAHLGESEKNTKGILANSVGKVLIIDEAYMLYGGGKGGNSGSGSGNNQFKTSVIDTIVAEVQNVPGEDRCVLMLGYRDQMVEMFQNVNPGLSRRFKIEEAFDFEDFDDAQLLQILDLKLAEQDLDATQHAKQVALEILIRMKNRPNFGNAGEIENLITSGKMRCVARRATLPKSALPPDIIFEPQDFDPDYNRSQNASTNLVKLFEDIVGNDDIIQRLANYLEMARACRARDLDLHERIPMNFVFTGPPGTGKTTIARKMGQVFYDMGLLASAEVVECSASDLVGQYVGHTGPKTRALFEKAIGKVLFIDEAYQLSGGHFAQEAVDELVRLLTLPKFKGKLIVILAGYEDDINNLMKVNSGLSSRFPDQVYFKNMDADYCLKVVKKELDKEKVDLPGLGDDTSDLYDDMRELIKNLAELKDWGNARDMMTLSKELINRALLSGVTSSTALVLSENDALDVMRKMLQDRQRRSRVASKPFQQKTKLPMQSSMPNPPSPPPNNTSTNTNTNNTHKPPTPPQQPPPPQRPMPPQQPPRAPSPTATTSRASSPASVASTRGRGQSRRGYGRGGRGRGQIPPAVHNAVPPGNNAQQPPSFTLPRGRGQRQGGRGQEQGGRGQGQDGRGQGQDGRVRGQLRGGMPQPPPTNPQNTPSSPTPDPTQPDPGVTAEEWRQLQSAKQAQADRERKALNEMRLRQQEADNARRKEQADKKVAEDLAKAEAAERDAARRAELQHQREQARLRELAARAAREKAERAAREKQEAERKMKEREVKAQQRLRQMGVCPMGYQWINRGSYYQCAGGAHTVPTSQLGL</sequence>
<dbReference type="InterPro" id="IPR003959">
    <property type="entry name" value="ATPase_AAA_core"/>
</dbReference>
<organism evidence="6 7">
    <name type="scientific">Cristinia sonorae</name>
    <dbReference type="NCBI Taxonomy" id="1940300"/>
    <lineage>
        <taxon>Eukaryota</taxon>
        <taxon>Fungi</taxon>
        <taxon>Dikarya</taxon>
        <taxon>Basidiomycota</taxon>
        <taxon>Agaricomycotina</taxon>
        <taxon>Agaricomycetes</taxon>
        <taxon>Agaricomycetidae</taxon>
        <taxon>Agaricales</taxon>
        <taxon>Pleurotineae</taxon>
        <taxon>Stephanosporaceae</taxon>
        <taxon>Cristinia</taxon>
    </lineage>
</organism>
<evidence type="ECO:0000256" key="3">
    <source>
        <dbReference type="ARBA" id="ARBA00022840"/>
    </source>
</evidence>
<dbReference type="CDD" id="cd06008">
    <property type="entry name" value="NF-X1-zinc-finger"/>
    <property type="match status" value="1"/>
</dbReference>
<dbReference type="EMBL" id="JAEVFJ010000006">
    <property type="protein sequence ID" value="KAH8103941.1"/>
    <property type="molecule type" value="Genomic_DNA"/>
</dbReference>
<dbReference type="Gene3D" id="1.10.8.60">
    <property type="match status" value="2"/>
</dbReference>
<dbReference type="FunFam" id="3.40.50.300:FF:001660">
    <property type="entry name" value="NF-X1 finger and helicase protein, putative"/>
    <property type="match status" value="1"/>
</dbReference>
<dbReference type="PANTHER" id="PTHR43392:SF2">
    <property type="entry name" value="AAA-TYPE ATPASE FAMILY PROTEIN _ ANKYRIN REPEAT FAMILY PROTEIN"/>
    <property type="match status" value="1"/>
</dbReference>
<dbReference type="InterPro" id="IPR050773">
    <property type="entry name" value="CbxX/CfxQ_RuBisCO_ESX"/>
</dbReference>
<proteinExistence type="inferred from homology"/>
<dbReference type="GO" id="GO:0016887">
    <property type="term" value="F:ATP hydrolysis activity"/>
    <property type="evidence" value="ECO:0007669"/>
    <property type="project" value="InterPro"/>
</dbReference>
<feature type="compositionally biased region" description="Low complexity" evidence="4">
    <location>
        <begin position="2240"/>
        <end position="2260"/>
    </location>
</feature>
<dbReference type="InterPro" id="IPR027417">
    <property type="entry name" value="P-loop_NTPase"/>
</dbReference>
<dbReference type="CDD" id="cd18808">
    <property type="entry name" value="SF1_C_Upf1"/>
    <property type="match status" value="1"/>
</dbReference>
<keyword evidence="7" id="KW-1185">Reference proteome</keyword>
<feature type="region of interest" description="Disordered" evidence="4">
    <location>
        <begin position="2169"/>
        <end position="2473"/>
    </location>
</feature>
<dbReference type="PANTHER" id="PTHR43392">
    <property type="entry name" value="AAA-TYPE ATPASE FAMILY PROTEIN / ANKYRIN REPEAT FAMILY PROTEIN"/>
    <property type="match status" value="1"/>
</dbReference>
<dbReference type="InterPro" id="IPR041677">
    <property type="entry name" value="DNA2/NAM7_AAA_11"/>
</dbReference>
<feature type="compositionally biased region" description="Gly residues" evidence="4">
    <location>
        <begin position="2305"/>
        <end position="2328"/>
    </location>
</feature>
<dbReference type="Pfam" id="PF13086">
    <property type="entry name" value="AAA_11"/>
    <property type="match status" value="1"/>
</dbReference>
<feature type="compositionally biased region" description="Polar residues" evidence="4">
    <location>
        <begin position="1286"/>
        <end position="1296"/>
    </location>
</feature>
<evidence type="ECO:0000256" key="1">
    <source>
        <dbReference type="ARBA" id="ARBA00010378"/>
    </source>
</evidence>